<evidence type="ECO:0000256" key="6">
    <source>
        <dbReference type="ARBA" id="ARBA00022449"/>
    </source>
</evidence>
<evidence type="ECO:0000313" key="14">
    <source>
        <dbReference type="EMBL" id="UWP60212.1"/>
    </source>
</evidence>
<keyword evidence="8 13" id="KW-0812">Transmembrane</keyword>
<protein>
    <recommendedName>
        <fullName evidence="4">Probable multidrug resistance protein NorM</fullName>
    </recommendedName>
    <alternativeName>
        <fullName evidence="12">Multidrug-efflux transporter</fullName>
    </alternativeName>
</protein>
<comment type="similarity">
    <text evidence="3">Belongs to the multi antimicrobial extrusion (MATE) (TC 2.A.66.1) family.</text>
</comment>
<evidence type="ECO:0000256" key="5">
    <source>
        <dbReference type="ARBA" id="ARBA00022448"/>
    </source>
</evidence>
<evidence type="ECO:0000256" key="3">
    <source>
        <dbReference type="ARBA" id="ARBA00010199"/>
    </source>
</evidence>
<evidence type="ECO:0000256" key="4">
    <source>
        <dbReference type="ARBA" id="ARBA00020268"/>
    </source>
</evidence>
<keyword evidence="15" id="KW-1185">Reference proteome</keyword>
<proteinExistence type="inferred from homology"/>
<dbReference type="InterPro" id="IPR002528">
    <property type="entry name" value="MATE_fam"/>
</dbReference>
<evidence type="ECO:0000256" key="9">
    <source>
        <dbReference type="ARBA" id="ARBA00022989"/>
    </source>
</evidence>
<evidence type="ECO:0000313" key="15">
    <source>
        <dbReference type="Proteomes" id="UP001060164"/>
    </source>
</evidence>
<feature type="transmembrane region" description="Helical" evidence="13">
    <location>
        <begin position="132"/>
        <end position="151"/>
    </location>
</feature>
<evidence type="ECO:0000256" key="7">
    <source>
        <dbReference type="ARBA" id="ARBA00022475"/>
    </source>
</evidence>
<keyword evidence="11 13" id="KW-0472">Membrane</keyword>
<dbReference type="PANTHER" id="PTHR43298:SF2">
    <property type="entry name" value="FMN_FAD EXPORTER YEEO-RELATED"/>
    <property type="match status" value="1"/>
</dbReference>
<keyword evidence="6" id="KW-0050">Antiport</keyword>
<dbReference type="Pfam" id="PF01554">
    <property type="entry name" value="MatE"/>
    <property type="match status" value="2"/>
</dbReference>
<feature type="transmembrane region" description="Helical" evidence="13">
    <location>
        <begin position="392"/>
        <end position="411"/>
    </location>
</feature>
<feature type="transmembrane region" description="Helical" evidence="13">
    <location>
        <begin position="12"/>
        <end position="32"/>
    </location>
</feature>
<evidence type="ECO:0000256" key="11">
    <source>
        <dbReference type="ARBA" id="ARBA00023136"/>
    </source>
</evidence>
<dbReference type="NCBIfam" id="TIGR00797">
    <property type="entry name" value="matE"/>
    <property type="match status" value="1"/>
</dbReference>
<feature type="transmembrane region" description="Helical" evidence="13">
    <location>
        <begin position="319"/>
        <end position="339"/>
    </location>
</feature>
<feature type="transmembrane region" description="Helical" evidence="13">
    <location>
        <begin position="417"/>
        <end position="436"/>
    </location>
</feature>
<organism evidence="14 15">
    <name type="scientific">Ruminococcus gauvreauii</name>
    <dbReference type="NCBI Taxonomy" id="438033"/>
    <lineage>
        <taxon>Bacteria</taxon>
        <taxon>Bacillati</taxon>
        <taxon>Bacillota</taxon>
        <taxon>Clostridia</taxon>
        <taxon>Eubacteriales</taxon>
        <taxon>Oscillospiraceae</taxon>
        <taxon>Ruminococcus</taxon>
    </lineage>
</organism>
<dbReference type="PANTHER" id="PTHR43298">
    <property type="entry name" value="MULTIDRUG RESISTANCE PROTEIN NORM-RELATED"/>
    <property type="match status" value="1"/>
</dbReference>
<evidence type="ECO:0000256" key="2">
    <source>
        <dbReference type="ARBA" id="ARBA00004651"/>
    </source>
</evidence>
<evidence type="ECO:0000256" key="1">
    <source>
        <dbReference type="ARBA" id="ARBA00003408"/>
    </source>
</evidence>
<reference evidence="14" key="1">
    <citation type="journal article" date="2022" name="Cell">
        <title>Design, construction, and in vivo augmentation of a complex gut microbiome.</title>
        <authorList>
            <person name="Cheng A.G."/>
            <person name="Ho P.Y."/>
            <person name="Aranda-Diaz A."/>
            <person name="Jain S."/>
            <person name="Yu F.B."/>
            <person name="Meng X."/>
            <person name="Wang M."/>
            <person name="Iakiviak M."/>
            <person name="Nagashima K."/>
            <person name="Zhao A."/>
            <person name="Murugkar P."/>
            <person name="Patil A."/>
            <person name="Atabakhsh K."/>
            <person name="Weakley A."/>
            <person name="Yan J."/>
            <person name="Brumbaugh A.R."/>
            <person name="Higginbottom S."/>
            <person name="Dimas A."/>
            <person name="Shiver A.L."/>
            <person name="Deutschbauer A."/>
            <person name="Neff N."/>
            <person name="Sonnenburg J.L."/>
            <person name="Huang K.C."/>
            <person name="Fischbach M.A."/>
        </authorList>
    </citation>
    <scope>NUCLEOTIDE SEQUENCE</scope>
    <source>
        <strain evidence="14">DSM 19829</strain>
    </source>
</reference>
<dbReference type="InterPro" id="IPR050222">
    <property type="entry name" value="MATE_MdtK"/>
</dbReference>
<dbReference type="InterPro" id="IPR048279">
    <property type="entry name" value="MdtK-like"/>
</dbReference>
<keyword evidence="5" id="KW-0813">Transport</keyword>
<evidence type="ECO:0000256" key="8">
    <source>
        <dbReference type="ARBA" id="ARBA00022692"/>
    </source>
</evidence>
<keyword evidence="7" id="KW-1003">Cell membrane</keyword>
<name>A0ABY5VII5_9FIRM</name>
<feature type="transmembrane region" description="Helical" evidence="13">
    <location>
        <begin position="197"/>
        <end position="218"/>
    </location>
</feature>
<feature type="transmembrane region" description="Helical" evidence="13">
    <location>
        <begin position="359"/>
        <end position="380"/>
    </location>
</feature>
<evidence type="ECO:0000256" key="13">
    <source>
        <dbReference type="SAM" id="Phobius"/>
    </source>
</evidence>
<dbReference type="RefSeq" id="WP_028530203.1">
    <property type="nucleotide sequence ID" value="NZ_CABLBR010000048.1"/>
</dbReference>
<evidence type="ECO:0000256" key="10">
    <source>
        <dbReference type="ARBA" id="ARBA00023065"/>
    </source>
</evidence>
<comment type="function">
    <text evidence="1">Multidrug efflux pump.</text>
</comment>
<sequence length="447" mass="47934">MEQSYMKERRVLPLLLSMSVPMVISMLVNSLYNIVDSIFVAKISENAMTALSLVFPVQNLINSIAVGFGVGISAVIAICLGAGKQRQADTAASQGMLFAVLHGVILTAAWLLGMQHFLKMFTEDGDIIREGWNYSSIVISFSVVIMAGITFEKIFQSVGKMKITMIGMICGCVVNIILDPIMIFGLGPVPALGIRGAAWATGIGQTVTLVIYVAVYAAKPLNVKLGMKSLRWDRAICMRLYAVGVPAAMNMALPSLLVSALNGILSAFSQTYVVVLGVYYKLQTFLYMPANGIVQGMRPLIGYNYGAEEKQRVKKIYRIALMLIAVIMGAGMLVCLALPDYLMGMFTENPETLEAGAQALGTISAGFLVSAVSVTSAGALEGIGKGFPSLMISLLRYVVIIIPAAFLLSRISGAAGVWHAFWIAEAATALAAYLIYRRASGQPSRHS</sequence>
<evidence type="ECO:0000256" key="12">
    <source>
        <dbReference type="ARBA" id="ARBA00031636"/>
    </source>
</evidence>
<comment type="subcellular location">
    <subcellularLocation>
        <location evidence="2">Cell membrane</location>
        <topology evidence="2">Multi-pass membrane protein</topology>
    </subcellularLocation>
</comment>
<accession>A0ABY5VII5</accession>
<dbReference type="PIRSF" id="PIRSF006603">
    <property type="entry name" value="DinF"/>
    <property type="match status" value="1"/>
</dbReference>
<dbReference type="Proteomes" id="UP001060164">
    <property type="component" value="Chromosome"/>
</dbReference>
<feature type="transmembrane region" description="Helical" evidence="13">
    <location>
        <begin position="163"/>
        <end position="185"/>
    </location>
</feature>
<feature type="transmembrane region" description="Helical" evidence="13">
    <location>
        <begin position="95"/>
        <end position="112"/>
    </location>
</feature>
<feature type="transmembrane region" description="Helical" evidence="13">
    <location>
        <begin position="239"/>
        <end position="258"/>
    </location>
</feature>
<keyword evidence="10" id="KW-0406">Ion transport</keyword>
<keyword evidence="9 13" id="KW-1133">Transmembrane helix</keyword>
<feature type="transmembrane region" description="Helical" evidence="13">
    <location>
        <begin position="60"/>
        <end position="83"/>
    </location>
</feature>
<gene>
    <name evidence="14" type="ORF">NQ502_03930</name>
</gene>
<dbReference type="EMBL" id="CP102290">
    <property type="protein sequence ID" value="UWP60212.1"/>
    <property type="molecule type" value="Genomic_DNA"/>
</dbReference>